<dbReference type="PROSITE" id="PS50994">
    <property type="entry name" value="INTEGRASE"/>
    <property type="match status" value="1"/>
</dbReference>
<evidence type="ECO:0000313" key="3">
    <source>
        <dbReference type="RefSeq" id="XP_017300885.2"/>
    </source>
</evidence>
<sequence length="316" mass="35467">MADLPTARVAKERPFLNVGVDFGGPFLIKESSRRNARSQKAYLCLFICFTTKAIHLELVSDLSSAAFLAALDRFIGRRGLPRCIYSDNGTNFTASARELSEVYTLLQENCTEISDTLAQRQVKWIFNPPAASNFGGLWESGIKSAKHHLRRVIGAQLLTFEEFTTLLCKIEAILNSRPLIDLSPDPSDNVDYLSPGHFLIGTSLLHAPEEDISETPLNRLSRWRLLQRAAQCFWKLWSTSYLQSLTPRNKWFNNSSTLKVGDLVLLPQLHRLPLHRPIGKIESVHPGKDNVVRVVSVKTGNSLIARPINKVIPLLQ</sequence>
<dbReference type="Pfam" id="PF18701">
    <property type="entry name" value="DUF5641"/>
    <property type="match status" value="1"/>
</dbReference>
<proteinExistence type="predicted"/>
<dbReference type="InterPro" id="IPR036397">
    <property type="entry name" value="RNaseH_sf"/>
</dbReference>
<dbReference type="Proteomes" id="UP000079169">
    <property type="component" value="Unplaced"/>
</dbReference>
<dbReference type="InterPro" id="IPR001584">
    <property type="entry name" value="Integrase_cat-core"/>
</dbReference>
<reference evidence="3" key="1">
    <citation type="submission" date="2025-08" db="UniProtKB">
        <authorList>
            <consortium name="RefSeq"/>
        </authorList>
    </citation>
    <scope>IDENTIFICATION</scope>
</reference>
<dbReference type="KEGG" id="dci:108252780"/>
<feature type="domain" description="Integrase catalytic" evidence="1">
    <location>
        <begin position="10"/>
        <end position="203"/>
    </location>
</feature>
<name>A0A1S4EFD1_DIACI</name>
<dbReference type="Gene3D" id="3.30.420.10">
    <property type="entry name" value="Ribonuclease H-like superfamily/Ribonuclease H"/>
    <property type="match status" value="1"/>
</dbReference>
<dbReference type="SUPFAM" id="SSF53098">
    <property type="entry name" value="Ribonuclease H-like"/>
    <property type="match status" value="1"/>
</dbReference>
<dbReference type="PANTHER" id="PTHR47331">
    <property type="entry name" value="PHD-TYPE DOMAIN-CONTAINING PROTEIN"/>
    <property type="match status" value="1"/>
</dbReference>
<dbReference type="STRING" id="121845.A0A1S4EFD1"/>
<keyword evidence="2" id="KW-1185">Reference proteome</keyword>
<evidence type="ECO:0000259" key="1">
    <source>
        <dbReference type="PROSITE" id="PS50994"/>
    </source>
</evidence>
<accession>A0A1S4EFD1</accession>
<dbReference type="PaxDb" id="121845-A0A1S4EFD1"/>
<dbReference type="GeneID" id="108252780"/>
<gene>
    <name evidence="3" type="primary">LOC108252780</name>
</gene>
<organism evidence="2 3">
    <name type="scientific">Diaphorina citri</name>
    <name type="common">Asian citrus psyllid</name>
    <dbReference type="NCBI Taxonomy" id="121845"/>
    <lineage>
        <taxon>Eukaryota</taxon>
        <taxon>Metazoa</taxon>
        <taxon>Ecdysozoa</taxon>
        <taxon>Arthropoda</taxon>
        <taxon>Hexapoda</taxon>
        <taxon>Insecta</taxon>
        <taxon>Pterygota</taxon>
        <taxon>Neoptera</taxon>
        <taxon>Paraneoptera</taxon>
        <taxon>Hemiptera</taxon>
        <taxon>Sternorrhyncha</taxon>
        <taxon>Psylloidea</taxon>
        <taxon>Psyllidae</taxon>
        <taxon>Diaphorininae</taxon>
        <taxon>Diaphorina</taxon>
    </lineage>
</organism>
<protein>
    <submittedName>
        <fullName evidence="3">Uncharacterized protein LOC108252780</fullName>
    </submittedName>
</protein>
<dbReference type="GO" id="GO:0003676">
    <property type="term" value="F:nucleic acid binding"/>
    <property type="evidence" value="ECO:0007669"/>
    <property type="project" value="InterPro"/>
</dbReference>
<dbReference type="AlphaFoldDB" id="A0A1S4EFD1"/>
<evidence type="ECO:0000313" key="2">
    <source>
        <dbReference type="Proteomes" id="UP000079169"/>
    </source>
</evidence>
<dbReference type="RefSeq" id="XP_017300885.2">
    <property type="nucleotide sequence ID" value="XM_017445396.2"/>
</dbReference>
<dbReference type="InterPro" id="IPR040676">
    <property type="entry name" value="DUF5641"/>
</dbReference>
<dbReference type="InterPro" id="IPR012337">
    <property type="entry name" value="RNaseH-like_sf"/>
</dbReference>
<dbReference type="GO" id="GO:0015074">
    <property type="term" value="P:DNA integration"/>
    <property type="evidence" value="ECO:0007669"/>
    <property type="project" value="InterPro"/>
</dbReference>